<keyword evidence="3" id="KW-1185">Reference proteome</keyword>
<organism evidence="2 3">
    <name type="scientific">Sphingomonas edaphi</name>
    <dbReference type="NCBI Taxonomy" id="2315689"/>
    <lineage>
        <taxon>Bacteria</taxon>
        <taxon>Pseudomonadati</taxon>
        <taxon>Pseudomonadota</taxon>
        <taxon>Alphaproteobacteria</taxon>
        <taxon>Sphingomonadales</taxon>
        <taxon>Sphingomonadaceae</taxon>
        <taxon>Sphingomonas</taxon>
    </lineage>
</organism>
<name>A0A418PZY7_9SPHN</name>
<dbReference type="RefSeq" id="WP_119533069.1">
    <property type="nucleotide sequence ID" value="NZ_QXTF01000002.1"/>
</dbReference>
<dbReference type="AlphaFoldDB" id="A0A418PZY7"/>
<accession>A0A418PZY7</accession>
<evidence type="ECO:0000256" key="1">
    <source>
        <dbReference type="SAM" id="Phobius"/>
    </source>
</evidence>
<gene>
    <name evidence="2" type="ORF">D3M59_07680</name>
</gene>
<feature type="transmembrane region" description="Helical" evidence="1">
    <location>
        <begin position="32"/>
        <end position="50"/>
    </location>
</feature>
<keyword evidence="1" id="KW-0472">Membrane</keyword>
<evidence type="ECO:0000313" key="3">
    <source>
        <dbReference type="Proteomes" id="UP000285023"/>
    </source>
</evidence>
<dbReference type="OrthoDB" id="7433565at2"/>
<dbReference type="EMBL" id="QXTF01000002">
    <property type="protein sequence ID" value="RIX29182.1"/>
    <property type="molecule type" value="Genomic_DNA"/>
</dbReference>
<dbReference type="Pfam" id="PF19447">
    <property type="entry name" value="DUF5985"/>
    <property type="match status" value="1"/>
</dbReference>
<dbReference type="InterPro" id="IPR046027">
    <property type="entry name" value="DUF5985"/>
</dbReference>
<sequence length="91" mass="10449">MTNDFLAGAISMGYAIAALMFLKFWRRTREGLFLAFSAAFLLLGLNQALLTFTRVPVEERSSLYLIRLAAFMLIILAFWVKNRRASIDKRQ</sequence>
<proteinExistence type="predicted"/>
<comment type="caution">
    <text evidence="2">The sequence shown here is derived from an EMBL/GenBank/DDBJ whole genome shotgun (WGS) entry which is preliminary data.</text>
</comment>
<reference evidence="2 3" key="1">
    <citation type="submission" date="2018-09" db="EMBL/GenBank/DDBJ databases">
        <title>Sphingomonas sp. DAC4.</title>
        <authorList>
            <person name="Seo T."/>
        </authorList>
    </citation>
    <scope>NUCLEOTIDE SEQUENCE [LARGE SCALE GENOMIC DNA]</scope>
    <source>
        <strain evidence="2 3">DAC4</strain>
    </source>
</reference>
<protein>
    <submittedName>
        <fullName evidence="2">Uncharacterized protein</fullName>
    </submittedName>
</protein>
<keyword evidence="1" id="KW-0812">Transmembrane</keyword>
<dbReference type="Proteomes" id="UP000285023">
    <property type="component" value="Unassembled WGS sequence"/>
</dbReference>
<feature type="transmembrane region" description="Helical" evidence="1">
    <location>
        <begin position="6"/>
        <end position="25"/>
    </location>
</feature>
<feature type="transmembrane region" description="Helical" evidence="1">
    <location>
        <begin position="62"/>
        <end position="80"/>
    </location>
</feature>
<evidence type="ECO:0000313" key="2">
    <source>
        <dbReference type="EMBL" id="RIX29182.1"/>
    </source>
</evidence>
<keyword evidence="1" id="KW-1133">Transmembrane helix</keyword>